<proteinExistence type="predicted"/>
<reference evidence="1 2" key="1">
    <citation type="journal article" date="2021" name="Elife">
        <title>Chloroplast acquisition without the gene transfer in kleptoplastic sea slugs, Plakobranchus ocellatus.</title>
        <authorList>
            <person name="Maeda T."/>
            <person name="Takahashi S."/>
            <person name="Yoshida T."/>
            <person name="Shimamura S."/>
            <person name="Takaki Y."/>
            <person name="Nagai Y."/>
            <person name="Toyoda A."/>
            <person name="Suzuki Y."/>
            <person name="Arimoto A."/>
            <person name="Ishii H."/>
            <person name="Satoh N."/>
            <person name="Nishiyama T."/>
            <person name="Hasebe M."/>
            <person name="Maruyama T."/>
            <person name="Minagawa J."/>
            <person name="Obokata J."/>
            <person name="Shigenobu S."/>
        </authorList>
    </citation>
    <scope>NUCLEOTIDE SEQUENCE [LARGE SCALE GENOMIC DNA]</scope>
</reference>
<gene>
    <name evidence="1" type="ORF">ElyMa_001875600</name>
</gene>
<dbReference type="Proteomes" id="UP000762676">
    <property type="component" value="Unassembled WGS sequence"/>
</dbReference>
<protein>
    <submittedName>
        <fullName evidence="1">Uncharacterized protein</fullName>
    </submittedName>
</protein>
<name>A0AAV4EQ77_9GAST</name>
<comment type="caution">
    <text evidence="1">The sequence shown here is derived from an EMBL/GenBank/DDBJ whole genome shotgun (WGS) entry which is preliminary data.</text>
</comment>
<evidence type="ECO:0000313" key="2">
    <source>
        <dbReference type="Proteomes" id="UP000762676"/>
    </source>
</evidence>
<evidence type="ECO:0000313" key="1">
    <source>
        <dbReference type="EMBL" id="GFR62585.1"/>
    </source>
</evidence>
<sequence>MIGLKRRRLVYIAAAGARYVISRRVTLGSVHVSLVDGLPARGRHCRIAVVSMAFIGRPEVGAWAVRGRYWCSSIAGARDVICRRRRRPAGTAQRSTFKVTIAALLHSSILVQGCHCVAALRALQGIACIASTTAA</sequence>
<keyword evidence="2" id="KW-1185">Reference proteome</keyword>
<dbReference type="AlphaFoldDB" id="A0AAV4EQ77"/>
<accession>A0AAV4EQ77</accession>
<dbReference type="EMBL" id="BMAT01003799">
    <property type="protein sequence ID" value="GFR62585.1"/>
    <property type="molecule type" value="Genomic_DNA"/>
</dbReference>
<organism evidence="1 2">
    <name type="scientific">Elysia marginata</name>
    <dbReference type="NCBI Taxonomy" id="1093978"/>
    <lineage>
        <taxon>Eukaryota</taxon>
        <taxon>Metazoa</taxon>
        <taxon>Spiralia</taxon>
        <taxon>Lophotrochozoa</taxon>
        <taxon>Mollusca</taxon>
        <taxon>Gastropoda</taxon>
        <taxon>Heterobranchia</taxon>
        <taxon>Euthyneura</taxon>
        <taxon>Panpulmonata</taxon>
        <taxon>Sacoglossa</taxon>
        <taxon>Placobranchoidea</taxon>
        <taxon>Plakobranchidae</taxon>
        <taxon>Elysia</taxon>
    </lineage>
</organism>